<dbReference type="AlphaFoldDB" id="A0A5P8P1U2"/>
<keyword evidence="1" id="KW-0472">Membrane</keyword>
<evidence type="ECO:0000313" key="2">
    <source>
        <dbReference type="EMBL" id="QFR49591.1"/>
    </source>
</evidence>
<dbReference type="Proteomes" id="UP000326944">
    <property type="component" value="Chromosome"/>
</dbReference>
<proteinExistence type="predicted"/>
<dbReference type="OrthoDB" id="9857225at2"/>
<sequence length="167" mass="18929">MIKEEYIEKLQGFIFNIPATLRETLIWFISSYLISIINIAIIWGMRKNFGLDLNIINIILVTNAGFLTSVFLLLYLSEKKRKTIFTLAVIIYVITITLFSISIVQIESKTNIFAYDVYEISAMILFGCSILLGLISKYDEVEAISKLRANKAKTIKSTTIGGTEIKL</sequence>
<name>A0A5P8P1U2_9BACT</name>
<protein>
    <submittedName>
        <fullName evidence="2">Uncharacterized protein</fullName>
    </submittedName>
</protein>
<gene>
    <name evidence="2" type="ORF">FJR48_07525</name>
</gene>
<feature type="transmembrane region" description="Helical" evidence="1">
    <location>
        <begin position="83"/>
        <end position="106"/>
    </location>
</feature>
<keyword evidence="3" id="KW-1185">Reference proteome</keyword>
<feature type="transmembrane region" description="Helical" evidence="1">
    <location>
        <begin position="55"/>
        <end position="76"/>
    </location>
</feature>
<dbReference type="EMBL" id="CP043617">
    <property type="protein sequence ID" value="QFR49591.1"/>
    <property type="molecule type" value="Genomic_DNA"/>
</dbReference>
<feature type="transmembrane region" description="Helical" evidence="1">
    <location>
        <begin position="112"/>
        <end position="135"/>
    </location>
</feature>
<keyword evidence="1" id="KW-1133">Transmembrane helix</keyword>
<organism evidence="2 3">
    <name type="scientific">Sulfurimonas lithotrophica</name>
    <dbReference type="NCBI Taxonomy" id="2590022"/>
    <lineage>
        <taxon>Bacteria</taxon>
        <taxon>Pseudomonadati</taxon>
        <taxon>Campylobacterota</taxon>
        <taxon>Epsilonproteobacteria</taxon>
        <taxon>Campylobacterales</taxon>
        <taxon>Sulfurimonadaceae</taxon>
        <taxon>Sulfurimonas</taxon>
    </lineage>
</organism>
<dbReference type="KEGG" id="sulg:FJR48_07525"/>
<reference evidence="2 3" key="1">
    <citation type="submission" date="2019-09" db="EMBL/GenBank/DDBJ databases">
        <title>Sulfurimonas gotlandica sp. nov., a chemoautotrophic and psychrotolerant epsilonproteobacterium isolated from a pelagic redoxcline, and an emended description of the genus Sulfurimonas.</title>
        <authorList>
            <person name="Wang S."/>
            <person name="Jiang L."/>
            <person name="Shao S."/>
        </authorList>
    </citation>
    <scope>NUCLEOTIDE SEQUENCE [LARGE SCALE GENOMIC DNA]</scope>
    <source>
        <strain evidence="2 3">GYSZ_1</strain>
    </source>
</reference>
<accession>A0A5P8P1U2</accession>
<feature type="transmembrane region" description="Helical" evidence="1">
    <location>
        <begin position="25"/>
        <end position="43"/>
    </location>
</feature>
<keyword evidence="1" id="KW-0812">Transmembrane</keyword>
<dbReference type="RefSeq" id="WP_152307538.1">
    <property type="nucleotide sequence ID" value="NZ_CP043617.1"/>
</dbReference>
<evidence type="ECO:0000313" key="3">
    <source>
        <dbReference type="Proteomes" id="UP000326944"/>
    </source>
</evidence>
<evidence type="ECO:0000256" key="1">
    <source>
        <dbReference type="SAM" id="Phobius"/>
    </source>
</evidence>